<keyword evidence="2" id="KW-0472">Membrane</keyword>
<dbReference type="RefSeq" id="XP_034232852.1">
    <property type="nucleotide sequence ID" value="XM_034376961.1"/>
</dbReference>
<keyword evidence="3" id="KW-1185">Reference proteome</keyword>
<proteinExistence type="predicted"/>
<feature type="region of interest" description="Disordered" evidence="1">
    <location>
        <begin position="194"/>
        <end position="217"/>
    </location>
</feature>
<dbReference type="KEGG" id="tpal:117640457"/>
<organism evidence="4">
    <name type="scientific">Thrips palmi</name>
    <name type="common">Melon thrips</name>
    <dbReference type="NCBI Taxonomy" id="161013"/>
    <lineage>
        <taxon>Eukaryota</taxon>
        <taxon>Metazoa</taxon>
        <taxon>Ecdysozoa</taxon>
        <taxon>Arthropoda</taxon>
        <taxon>Hexapoda</taxon>
        <taxon>Insecta</taxon>
        <taxon>Pterygota</taxon>
        <taxon>Neoptera</taxon>
        <taxon>Paraneoptera</taxon>
        <taxon>Thysanoptera</taxon>
        <taxon>Terebrantia</taxon>
        <taxon>Thripoidea</taxon>
        <taxon>Thripidae</taxon>
        <taxon>Thrips</taxon>
    </lineage>
</organism>
<dbReference type="OrthoDB" id="8067855at2759"/>
<keyword evidence="2" id="KW-1133">Transmembrane helix</keyword>
<evidence type="ECO:0000256" key="2">
    <source>
        <dbReference type="SAM" id="Phobius"/>
    </source>
</evidence>
<sequence length="379" mass="39769">MTDNSVMNAMDEVSRTAQDDEYWAGVMEEDSVESFANLASWQGFLPPPPRPSFLDELASADSLTSCEMCSWAYQDGASSMQVTQAETAAELGWVLTLAVVSLLSAAIGAAVMVTVLHCRSRLSSGFGSGGLCTLCVGRAHAGRVSAPTSPLAGGGVVVGEDKETVGGVGGAAPQDVSGPLLALWRGRSSHGLTGWPWRRREAPKGAGKGPKGPAPENHYTLEELAYSGVSGASDEALYAELDRPSVRGAYQYQNAAPLANLTPPCHCGQGLVPQGQPGPDTPSAPSSAYYSDLSAPDRTYEAVGVGNPMMAVPAMPSAMPCLSLQVNPHWEAAAAAAEAARRRQLAHQHLQRQFQQLQHIQMAPQQLVPADSSVPSDYV</sequence>
<evidence type="ECO:0000313" key="3">
    <source>
        <dbReference type="Proteomes" id="UP000515158"/>
    </source>
</evidence>
<protein>
    <submittedName>
        <fullName evidence="4">Uncharacterized protein LOC117640457 isoform X1</fullName>
    </submittedName>
</protein>
<evidence type="ECO:0000256" key="1">
    <source>
        <dbReference type="SAM" id="MobiDB-lite"/>
    </source>
</evidence>
<dbReference type="GeneID" id="117640457"/>
<feature type="transmembrane region" description="Helical" evidence="2">
    <location>
        <begin position="91"/>
        <end position="116"/>
    </location>
</feature>
<feature type="region of interest" description="Disordered" evidence="1">
    <location>
        <begin position="270"/>
        <end position="292"/>
    </location>
</feature>
<name>A0A6P8YFZ3_THRPL</name>
<dbReference type="AlphaFoldDB" id="A0A6P8YFZ3"/>
<keyword evidence="2" id="KW-0812">Transmembrane</keyword>
<dbReference type="InParanoid" id="A0A6P8YFZ3"/>
<accession>A0A6P8YFZ3</accession>
<gene>
    <name evidence="4" type="primary">LOC117640457</name>
</gene>
<dbReference type="Proteomes" id="UP000515158">
    <property type="component" value="Unplaced"/>
</dbReference>
<evidence type="ECO:0000313" key="4">
    <source>
        <dbReference type="RefSeq" id="XP_034232852.1"/>
    </source>
</evidence>
<reference evidence="4" key="1">
    <citation type="submission" date="2025-08" db="UniProtKB">
        <authorList>
            <consortium name="RefSeq"/>
        </authorList>
    </citation>
    <scope>IDENTIFICATION</scope>
    <source>
        <tissue evidence="4">Total insect</tissue>
    </source>
</reference>